<feature type="transmembrane region" description="Helical" evidence="8">
    <location>
        <begin position="113"/>
        <end position="135"/>
    </location>
</feature>
<comment type="caution">
    <text evidence="10">The sequence shown here is derived from an EMBL/GenBank/DDBJ whole genome shotgun (WGS) entry which is preliminary data.</text>
</comment>
<evidence type="ECO:0000256" key="4">
    <source>
        <dbReference type="ARBA" id="ARBA00022475"/>
    </source>
</evidence>
<feature type="transmembrane region" description="Helical" evidence="8">
    <location>
        <begin position="23"/>
        <end position="41"/>
    </location>
</feature>
<dbReference type="PANTHER" id="PTHR22911">
    <property type="entry name" value="ACYL-MALONYL CONDENSING ENZYME-RELATED"/>
    <property type="match status" value="1"/>
</dbReference>
<keyword evidence="4" id="KW-1003">Cell membrane</keyword>
<evidence type="ECO:0000256" key="7">
    <source>
        <dbReference type="ARBA" id="ARBA00023136"/>
    </source>
</evidence>
<keyword evidence="3" id="KW-0813">Transport</keyword>
<dbReference type="NCBIfam" id="TIGR00688">
    <property type="entry name" value="rarD"/>
    <property type="match status" value="1"/>
</dbReference>
<sequence length="337" mass="36315">MTSAPPPQPDDADEHARREHRRGLAAGFAAYLLWGAMPLYFPLLKPAAPLEIIAHRVVWSLVFCVLLLVVTRTLPQLRAVLRDRRLLLTLSLGAVLVAVNWSIYVWAVLEDKVLDAALGYFINPVVTVLLAVLVLRERLRPLQWVAIALGLVAVVVLTVGVGHVPWISLALAFSFGLYSLVKNRVGGRVAAAPGLAAETLVLTPLAIGYLVYLQAQGENTMTTHGTGHLLALASAGVVTAVPLLLFAASARRVPLRVVGLLQYLTPVLQFLVGLLVFHETMPVARWVGFVLVWAALVVLTTDGLRAAHALRLADPRRRAAPSARADDAAADTVEPIT</sequence>
<protein>
    <submittedName>
        <fullName evidence="10">Protein RarD</fullName>
    </submittedName>
</protein>
<reference evidence="11" key="1">
    <citation type="journal article" date="2019" name="Int. J. Syst. Evol. Microbiol.">
        <title>The Global Catalogue of Microorganisms (GCM) 10K type strain sequencing project: providing services to taxonomists for standard genome sequencing and annotation.</title>
        <authorList>
            <consortium name="The Broad Institute Genomics Platform"/>
            <consortium name="The Broad Institute Genome Sequencing Center for Infectious Disease"/>
            <person name="Wu L."/>
            <person name="Ma J."/>
        </authorList>
    </citation>
    <scope>NUCLEOTIDE SEQUENCE [LARGE SCALE GENOMIC DNA]</scope>
    <source>
        <strain evidence="11">NBRC 106348</strain>
    </source>
</reference>
<evidence type="ECO:0000313" key="11">
    <source>
        <dbReference type="Proteomes" id="UP001157091"/>
    </source>
</evidence>
<evidence type="ECO:0000256" key="6">
    <source>
        <dbReference type="ARBA" id="ARBA00022989"/>
    </source>
</evidence>
<name>A0ABQ6HW76_9MICO</name>
<keyword evidence="11" id="KW-1185">Reference proteome</keyword>
<feature type="transmembrane region" description="Helical" evidence="8">
    <location>
        <begin position="227"/>
        <end position="248"/>
    </location>
</feature>
<dbReference type="InterPro" id="IPR037185">
    <property type="entry name" value="EmrE-like"/>
</dbReference>
<dbReference type="Proteomes" id="UP001157091">
    <property type="component" value="Unassembled WGS sequence"/>
</dbReference>
<dbReference type="RefSeq" id="WP_284291891.1">
    <property type="nucleotide sequence ID" value="NZ_BSUK01000001.1"/>
</dbReference>
<evidence type="ECO:0000256" key="8">
    <source>
        <dbReference type="SAM" id="Phobius"/>
    </source>
</evidence>
<evidence type="ECO:0000256" key="2">
    <source>
        <dbReference type="ARBA" id="ARBA00007362"/>
    </source>
</evidence>
<proteinExistence type="inferred from homology"/>
<feature type="domain" description="EamA" evidence="9">
    <location>
        <begin position="169"/>
        <end position="300"/>
    </location>
</feature>
<evidence type="ECO:0000256" key="1">
    <source>
        <dbReference type="ARBA" id="ARBA00004651"/>
    </source>
</evidence>
<feature type="transmembrane region" description="Helical" evidence="8">
    <location>
        <begin position="260"/>
        <end position="277"/>
    </location>
</feature>
<accession>A0ABQ6HW76</accession>
<dbReference type="InterPro" id="IPR004626">
    <property type="entry name" value="RarD"/>
</dbReference>
<evidence type="ECO:0000259" key="9">
    <source>
        <dbReference type="Pfam" id="PF00892"/>
    </source>
</evidence>
<comment type="subcellular location">
    <subcellularLocation>
        <location evidence="1">Cell membrane</location>
        <topology evidence="1">Multi-pass membrane protein</topology>
    </subcellularLocation>
</comment>
<dbReference type="SUPFAM" id="SSF103481">
    <property type="entry name" value="Multidrug resistance efflux transporter EmrE"/>
    <property type="match status" value="2"/>
</dbReference>
<keyword evidence="7 8" id="KW-0472">Membrane</keyword>
<organism evidence="10 11">
    <name type="scientific">Luteimicrobium album</name>
    <dbReference type="NCBI Taxonomy" id="1054550"/>
    <lineage>
        <taxon>Bacteria</taxon>
        <taxon>Bacillati</taxon>
        <taxon>Actinomycetota</taxon>
        <taxon>Actinomycetes</taxon>
        <taxon>Micrococcales</taxon>
        <taxon>Luteimicrobium</taxon>
    </lineage>
</organism>
<feature type="domain" description="EamA" evidence="9">
    <location>
        <begin position="22"/>
        <end position="158"/>
    </location>
</feature>
<evidence type="ECO:0000256" key="5">
    <source>
        <dbReference type="ARBA" id="ARBA00022692"/>
    </source>
</evidence>
<dbReference type="PANTHER" id="PTHR22911:SF137">
    <property type="entry name" value="SOLUTE CARRIER FAMILY 35 MEMBER G2-RELATED"/>
    <property type="match status" value="1"/>
</dbReference>
<feature type="transmembrane region" description="Helical" evidence="8">
    <location>
        <begin position="283"/>
        <end position="301"/>
    </location>
</feature>
<feature type="transmembrane region" description="Helical" evidence="8">
    <location>
        <begin position="195"/>
        <end position="215"/>
    </location>
</feature>
<dbReference type="EMBL" id="BSUK01000001">
    <property type="protein sequence ID" value="GMA22768.1"/>
    <property type="molecule type" value="Genomic_DNA"/>
</dbReference>
<evidence type="ECO:0000313" key="10">
    <source>
        <dbReference type="EMBL" id="GMA22768.1"/>
    </source>
</evidence>
<feature type="transmembrane region" description="Helical" evidence="8">
    <location>
        <begin position="86"/>
        <end position="107"/>
    </location>
</feature>
<feature type="transmembrane region" description="Helical" evidence="8">
    <location>
        <begin position="142"/>
        <end position="160"/>
    </location>
</feature>
<dbReference type="InterPro" id="IPR000620">
    <property type="entry name" value="EamA_dom"/>
</dbReference>
<keyword evidence="6 8" id="KW-1133">Transmembrane helix</keyword>
<feature type="transmembrane region" description="Helical" evidence="8">
    <location>
        <begin position="53"/>
        <end position="74"/>
    </location>
</feature>
<keyword evidence="5 8" id="KW-0812">Transmembrane</keyword>
<evidence type="ECO:0000256" key="3">
    <source>
        <dbReference type="ARBA" id="ARBA00022448"/>
    </source>
</evidence>
<dbReference type="Pfam" id="PF00892">
    <property type="entry name" value="EamA"/>
    <property type="match status" value="2"/>
</dbReference>
<feature type="transmembrane region" description="Helical" evidence="8">
    <location>
        <begin position="166"/>
        <end position="183"/>
    </location>
</feature>
<comment type="similarity">
    <text evidence="2">Belongs to the EamA transporter family.</text>
</comment>
<gene>
    <name evidence="10" type="ORF">GCM10025864_05270</name>
</gene>